<evidence type="ECO:0000313" key="1">
    <source>
        <dbReference type="EMBL" id="AIN81193.1"/>
    </source>
</evidence>
<proteinExistence type="evidence at transcript level"/>
<sequence length="102" mass="12223">MRRSPKYVCNIYSSKDLQLSDGTEHNSLNEFRHCVPFRFRHRYRLKSQLVVTRCIIRETTKPPRENRFICIGHVPYDWIKDTIKFTPLLDLKNQGQHPHRSG</sequence>
<dbReference type="EMBL" id="KM220850">
    <property type="protein sequence ID" value="AIN81193.1"/>
    <property type="molecule type" value="mRNA"/>
</dbReference>
<organism evidence="1">
    <name type="scientific">Golovinomyces orontii</name>
    <dbReference type="NCBI Taxonomy" id="62715"/>
    <lineage>
        <taxon>Eukaryota</taxon>
        <taxon>Fungi</taxon>
        <taxon>Dikarya</taxon>
        <taxon>Ascomycota</taxon>
        <taxon>Pezizomycotina</taxon>
        <taxon>Leotiomycetes</taxon>
        <taxon>Erysiphales</taxon>
        <taxon>Erysiphaceae</taxon>
        <taxon>Golovinomyces</taxon>
    </lineage>
</organism>
<feature type="non-terminal residue" evidence="1">
    <location>
        <position position="1"/>
    </location>
</feature>
<name>A0A088QD71_9PEZI</name>
<protein>
    <submittedName>
        <fullName evidence="1">Effector protein OEC42</fullName>
    </submittedName>
</protein>
<accession>A0A088QD71</accession>
<dbReference type="AlphaFoldDB" id="A0A088QD71"/>
<reference evidence="1" key="1">
    <citation type="journal article" date="2014" name="Cell Host Microbe">
        <title>Convergent targeting of a common host protein-network by pathogen effectors from three kingdoms of life.</title>
        <authorList>
            <person name="Wessling R."/>
            <person name="Epple P.M."/>
            <person name="Altmann S."/>
            <person name="He Y."/>
            <person name="Yang L."/>
            <person name="McDonald N."/>
            <person name="Wiley K."/>
            <person name="Bader K.C."/>
            <person name="Glaesser C."/>
            <person name="Mukhtar M.S."/>
            <person name="Haigis S."/>
            <person name="Ghamsari L."/>
            <person name="Stephens A.E."/>
            <person name="Ecker J.R."/>
            <person name="Vidal M."/>
            <person name="Jones J.D.G."/>
            <person name="Mayer K.F.X."/>
            <person name="Ver Loren van Themaat E."/>
            <person name="Schulze-Lefert P."/>
            <person name="Dangl J.L."/>
            <person name="Panstruga R."/>
            <person name="Braun P."/>
        </authorList>
    </citation>
    <scope>NUCLEOTIDE SEQUENCE</scope>
</reference>
<gene>
    <name evidence="1" type="primary">OEC42</name>
</gene>